<sequence>MLIPPRENIQNKNTRNENKIFTTTWFANIVFTRNVQQCMTEADAVTQILTVLETIRDENREMKRMLQRLLARSATDDEPMQLPENISLPIGTFEQMDEFEEHLGDEATIHLF</sequence>
<accession>A0A9D4CF00</accession>
<name>A0A9D4CF00_DREPO</name>
<dbReference type="Proteomes" id="UP000828390">
    <property type="component" value="Unassembled WGS sequence"/>
</dbReference>
<comment type="caution">
    <text evidence="1">The sequence shown here is derived from an EMBL/GenBank/DDBJ whole genome shotgun (WGS) entry which is preliminary data.</text>
</comment>
<reference evidence="1" key="2">
    <citation type="submission" date="2020-11" db="EMBL/GenBank/DDBJ databases">
        <authorList>
            <person name="McCartney M.A."/>
            <person name="Auch B."/>
            <person name="Kono T."/>
            <person name="Mallez S."/>
            <person name="Becker A."/>
            <person name="Gohl D.M."/>
            <person name="Silverstein K.A.T."/>
            <person name="Koren S."/>
            <person name="Bechman K.B."/>
            <person name="Herman A."/>
            <person name="Abrahante J.E."/>
            <person name="Garbe J."/>
        </authorList>
    </citation>
    <scope>NUCLEOTIDE SEQUENCE</scope>
    <source>
        <strain evidence="1">Duluth1</strain>
        <tissue evidence="1">Whole animal</tissue>
    </source>
</reference>
<gene>
    <name evidence="1" type="ORF">DPMN_049224</name>
</gene>
<dbReference type="EMBL" id="JAIWYP010000012">
    <property type="protein sequence ID" value="KAH3723436.1"/>
    <property type="molecule type" value="Genomic_DNA"/>
</dbReference>
<reference evidence="1" key="1">
    <citation type="journal article" date="2019" name="bioRxiv">
        <title>The Genome of the Zebra Mussel, Dreissena polymorpha: A Resource for Invasive Species Research.</title>
        <authorList>
            <person name="McCartney M.A."/>
            <person name="Auch B."/>
            <person name="Kono T."/>
            <person name="Mallez S."/>
            <person name="Zhang Y."/>
            <person name="Obille A."/>
            <person name="Becker A."/>
            <person name="Abrahante J.E."/>
            <person name="Garbe J."/>
            <person name="Badalamenti J.P."/>
            <person name="Herman A."/>
            <person name="Mangelson H."/>
            <person name="Liachko I."/>
            <person name="Sullivan S."/>
            <person name="Sone E.D."/>
            <person name="Koren S."/>
            <person name="Silverstein K.A.T."/>
            <person name="Beckman K.B."/>
            <person name="Gohl D.M."/>
        </authorList>
    </citation>
    <scope>NUCLEOTIDE SEQUENCE</scope>
    <source>
        <strain evidence="1">Duluth1</strain>
        <tissue evidence="1">Whole animal</tissue>
    </source>
</reference>
<proteinExistence type="predicted"/>
<evidence type="ECO:0000313" key="1">
    <source>
        <dbReference type="EMBL" id="KAH3723436.1"/>
    </source>
</evidence>
<protein>
    <submittedName>
        <fullName evidence="1">Uncharacterized protein</fullName>
    </submittedName>
</protein>
<keyword evidence="2" id="KW-1185">Reference proteome</keyword>
<organism evidence="1 2">
    <name type="scientific">Dreissena polymorpha</name>
    <name type="common">Zebra mussel</name>
    <name type="synonym">Mytilus polymorpha</name>
    <dbReference type="NCBI Taxonomy" id="45954"/>
    <lineage>
        <taxon>Eukaryota</taxon>
        <taxon>Metazoa</taxon>
        <taxon>Spiralia</taxon>
        <taxon>Lophotrochozoa</taxon>
        <taxon>Mollusca</taxon>
        <taxon>Bivalvia</taxon>
        <taxon>Autobranchia</taxon>
        <taxon>Heteroconchia</taxon>
        <taxon>Euheterodonta</taxon>
        <taxon>Imparidentia</taxon>
        <taxon>Neoheterodontei</taxon>
        <taxon>Myida</taxon>
        <taxon>Dreissenoidea</taxon>
        <taxon>Dreissenidae</taxon>
        <taxon>Dreissena</taxon>
    </lineage>
</organism>
<evidence type="ECO:0000313" key="2">
    <source>
        <dbReference type="Proteomes" id="UP000828390"/>
    </source>
</evidence>
<dbReference type="AlphaFoldDB" id="A0A9D4CF00"/>